<comment type="caution">
    <text evidence="2">The sequence shown here is derived from an EMBL/GenBank/DDBJ whole genome shotgun (WGS) entry which is preliminary data.</text>
</comment>
<feature type="chain" id="PRO_5046476621" evidence="1">
    <location>
        <begin position="28"/>
        <end position="302"/>
    </location>
</feature>
<evidence type="ECO:0000313" key="3">
    <source>
        <dbReference type="Proteomes" id="UP001589844"/>
    </source>
</evidence>
<dbReference type="Pfam" id="PF13650">
    <property type="entry name" value="Asp_protease_2"/>
    <property type="match status" value="1"/>
</dbReference>
<accession>A0ABV6IKM5</accession>
<protein>
    <submittedName>
        <fullName evidence="2">Aspartyl protease family protein</fullName>
    </submittedName>
</protein>
<gene>
    <name evidence="2" type="ORF">ACFFJH_16560</name>
</gene>
<evidence type="ECO:0000313" key="2">
    <source>
        <dbReference type="EMBL" id="MFC0351434.1"/>
    </source>
</evidence>
<feature type="signal peptide" evidence="1">
    <location>
        <begin position="1"/>
        <end position="27"/>
    </location>
</feature>
<dbReference type="GO" id="GO:0006508">
    <property type="term" value="P:proteolysis"/>
    <property type="evidence" value="ECO:0007669"/>
    <property type="project" value="UniProtKB-KW"/>
</dbReference>
<dbReference type="GO" id="GO:0008233">
    <property type="term" value="F:peptidase activity"/>
    <property type="evidence" value="ECO:0007669"/>
    <property type="project" value="UniProtKB-KW"/>
</dbReference>
<dbReference type="SUPFAM" id="SSF50630">
    <property type="entry name" value="Acid proteases"/>
    <property type="match status" value="2"/>
</dbReference>
<dbReference type="Proteomes" id="UP001589844">
    <property type="component" value="Unassembled WGS sequence"/>
</dbReference>
<reference evidence="2 3" key="1">
    <citation type="submission" date="2024-09" db="EMBL/GenBank/DDBJ databases">
        <authorList>
            <person name="Sun Q."/>
            <person name="Mori K."/>
        </authorList>
    </citation>
    <scope>NUCLEOTIDE SEQUENCE [LARGE SCALE GENOMIC DNA]</scope>
    <source>
        <strain evidence="2 3">CCM 8677</strain>
    </source>
</reference>
<keyword evidence="2" id="KW-0645">Protease</keyword>
<keyword evidence="3" id="KW-1185">Reference proteome</keyword>
<keyword evidence="1" id="KW-0732">Signal</keyword>
<dbReference type="RefSeq" id="WP_390214051.1">
    <property type="nucleotide sequence ID" value="NZ_JBHLXJ010000018.1"/>
</dbReference>
<evidence type="ECO:0000256" key="1">
    <source>
        <dbReference type="SAM" id="SignalP"/>
    </source>
</evidence>
<keyword evidence="2" id="KW-0378">Hydrolase</keyword>
<dbReference type="Gene3D" id="2.40.70.10">
    <property type="entry name" value="Acid Proteases"/>
    <property type="match status" value="2"/>
</dbReference>
<dbReference type="EMBL" id="JBHLXJ010000018">
    <property type="protein sequence ID" value="MFC0351434.1"/>
    <property type="molecule type" value="Genomic_DNA"/>
</dbReference>
<organism evidence="2 3">
    <name type="scientific">Undibacterium danionis</name>
    <dbReference type="NCBI Taxonomy" id="1812100"/>
    <lineage>
        <taxon>Bacteria</taxon>
        <taxon>Pseudomonadati</taxon>
        <taxon>Pseudomonadota</taxon>
        <taxon>Betaproteobacteria</taxon>
        <taxon>Burkholderiales</taxon>
        <taxon>Oxalobacteraceae</taxon>
        <taxon>Undibacterium</taxon>
    </lineage>
</organism>
<proteinExistence type="predicted"/>
<sequence>MKLLQACFNLSIYSALFTTLINLPAAATEPLNKTLNIPLNWDERASFFTVELLVADKKIKMMVDTGSSNQVITESTAKLLGLDSSQLPVVATGKDHAGKPVPIKMQPVLQASLAGHAIDLKTVVIIPDNTELAKLGVAGMISPQLVFDNPIKLDFSQKHWTVNPANNPFPLGKTSIAYWFKKNKLFAPIAVEGKDTVWGMIDTGAGSSKFEAAYLDRQLIEEDCAVRGVTGCSKGQKNTTPTKLEFGGTKFTLPDVVLLKTIRHSDKADEKALIGIDILRSCSITINKRLDEQIGVTCDETR</sequence>
<name>A0ABV6IKM5_9BURK</name>
<dbReference type="InterPro" id="IPR021109">
    <property type="entry name" value="Peptidase_aspartic_dom_sf"/>
</dbReference>